<feature type="domain" description="Chitin-binding type-2" evidence="9">
    <location>
        <begin position="77"/>
        <end position="124"/>
    </location>
</feature>
<evidence type="ECO:0000259" key="9">
    <source>
        <dbReference type="PROSITE" id="PS50940"/>
    </source>
</evidence>
<feature type="domain" description="PAS" evidence="8">
    <location>
        <begin position="283"/>
        <end position="331"/>
    </location>
</feature>
<evidence type="ECO:0000313" key="11">
    <source>
        <dbReference type="Proteomes" id="UP000676336"/>
    </source>
</evidence>
<evidence type="ECO:0000256" key="5">
    <source>
        <dbReference type="SAM" id="MobiDB-lite"/>
    </source>
</evidence>
<dbReference type="SUPFAM" id="SSF57625">
    <property type="entry name" value="Invertebrate chitin-binding proteins"/>
    <property type="match status" value="2"/>
</dbReference>
<dbReference type="InterPro" id="IPR050818">
    <property type="entry name" value="KCNH_animal-type"/>
</dbReference>
<feature type="transmembrane region" description="Helical" evidence="6">
    <location>
        <begin position="655"/>
        <end position="674"/>
    </location>
</feature>
<dbReference type="Gene3D" id="2.170.140.10">
    <property type="entry name" value="Chitin binding domain"/>
    <property type="match status" value="1"/>
</dbReference>
<feature type="transmembrane region" description="Helical" evidence="6">
    <location>
        <begin position="808"/>
        <end position="825"/>
    </location>
</feature>
<keyword evidence="4 6" id="KW-0472">Membrane</keyword>
<dbReference type="PROSITE" id="PS50112">
    <property type="entry name" value="PAS"/>
    <property type="match status" value="1"/>
</dbReference>
<dbReference type="GO" id="GO:0042391">
    <property type="term" value="P:regulation of membrane potential"/>
    <property type="evidence" value="ECO:0007669"/>
    <property type="project" value="TreeGrafter"/>
</dbReference>
<dbReference type="InterPro" id="IPR000014">
    <property type="entry name" value="PAS"/>
</dbReference>
<dbReference type="Gene3D" id="3.30.450.20">
    <property type="entry name" value="PAS domain"/>
    <property type="match status" value="1"/>
</dbReference>
<feature type="transmembrane region" description="Helical" evidence="6">
    <location>
        <begin position="616"/>
        <end position="635"/>
    </location>
</feature>
<gene>
    <name evidence="10" type="ORF">SMN809_LOCUS9743</name>
</gene>
<dbReference type="GO" id="GO:0005242">
    <property type="term" value="F:inward rectifier potassium channel activity"/>
    <property type="evidence" value="ECO:0007669"/>
    <property type="project" value="TreeGrafter"/>
</dbReference>
<dbReference type="InterPro" id="IPR035965">
    <property type="entry name" value="PAS-like_dom_sf"/>
</dbReference>
<sequence>MRQTIMIQVLLILIAIQFNFINAENVTVTTIKEQNMITNQTIMNESDTTESPIIKDDADDDNDSSSTDIINQEPPASTLCEKRDRPYFLPHKYQISQFYVCVKGQLFLLNCPSGFRFNGEANQCLRKTADDEIEETLKSPSLIPHETNCGWYYVVRANPAGERVLNSCPMPQLFDIPTLECKNYTEVKCRNRFEPKDACDYQIRSSAHAYPCSYLPSCKDRTDGLYPDRLRDCRRYFRCTSERSSESYSCTEDTLPFGERFSVEQQRYRRFLISNAQLVNKPIIYCNDAFCELVGHSRADIIQKACTCEFLYGVETNEKAAKQIRHALQGSDEKEVEIILYKSNGMKFRCSVLIAPVKNESCDIILYILEFTENNERNRQRRIPKIREYSITHTRSFPKRSWLHMFNPLTRHKSSLSNDVITGGTSDLGGSMATDTTGYMGLNHKNTITIPLDETLSSPGKNLSMDYKSGRKSSTDSNNLLKPDSDLWTATINDVDLLKTKAQSITNIAETVLKKEQKELKVAKHSFLQNIPNRVAQILSLGEDIAPDLRSPDNRRIPRTIILHYSPIKAAWDWLILLLVIYTAIVTPYTAAFLMHEDGPSKPRSRSSRALNVIELIVDVMFIIDLLVNLRTTYVKHNEELVTRASKIAKHYLKGWFLIDVTAAIPFDILFSLLQTNGGGESTTLMGLLKTARLLRLVRIARKLDRYSEYGVGVLILLTATFALIAHWLACIWYAIGRLERNNNGNERLIGWLAELANHTHQYYNDSDPTSGPTKTSKYITALYFTFSSLTSVGFGNVSPNTNSEKSFSIIIMLLIILGLRITWLDELARISGQPYNCSTILNYNRTNLNINVCHGGPNLRSKYITALYFTFSSLTSVGFGNVREKYL</sequence>
<evidence type="ECO:0000259" key="8">
    <source>
        <dbReference type="PROSITE" id="PS50112"/>
    </source>
</evidence>
<feature type="transmembrane region" description="Helical" evidence="6">
    <location>
        <begin position="864"/>
        <end position="883"/>
    </location>
</feature>
<proteinExistence type="predicted"/>
<dbReference type="PANTHER" id="PTHR10217">
    <property type="entry name" value="VOLTAGE AND LIGAND GATED POTASSIUM CHANNEL"/>
    <property type="match status" value="1"/>
</dbReference>
<dbReference type="PROSITE" id="PS50940">
    <property type="entry name" value="CHIT_BIND_II"/>
    <property type="match status" value="1"/>
</dbReference>
<evidence type="ECO:0000256" key="3">
    <source>
        <dbReference type="ARBA" id="ARBA00022989"/>
    </source>
</evidence>
<dbReference type="GO" id="GO:0005886">
    <property type="term" value="C:plasma membrane"/>
    <property type="evidence" value="ECO:0007669"/>
    <property type="project" value="TreeGrafter"/>
</dbReference>
<dbReference type="AlphaFoldDB" id="A0A8S2MM12"/>
<keyword evidence="2 6" id="KW-0812">Transmembrane</keyword>
<dbReference type="InterPro" id="IPR036508">
    <property type="entry name" value="Chitin-bd_dom_sf"/>
</dbReference>
<dbReference type="InterPro" id="IPR002557">
    <property type="entry name" value="Chitin-bd_dom"/>
</dbReference>
<dbReference type="SUPFAM" id="SSF55785">
    <property type="entry name" value="PYP-like sensor domain (PAS domain)"/>
    <property type="match status" value="1"/>
</dbReference>
<dbReference type="Proteomes" id="UP000676336">
    <property type="component" value="Unassembled WGS sequence"/>
</dbReference>
<comment type="subcellular location">
    <subcellularLocation>
        <location evidence="1">Membrane</location>
        <topology evidence="1">Multi-pass membrane protein</topology>
    </subcellularLocation>
</comment>
<dbReference type="EMBL" id="CAJOBI010003210">
    <property type="protein sequence ID" value="CAF3960111.1"/>
    <property type="molecule type" value="Genomic_DNA"/>
</dbReference>
<feature type="transmembrane region" description="Helical" evidence="6">
    <location>
        <begin position="779"/>
        <end position="796"/>
    </location>
</feature>
<feature type="chain" id="PRO_5035896763" description="Potassium voltage-gated channel subfamily H member 2" evidence="7">
    <location>
        <begin position="24"/>
        <end position="888"/>
    </location>
</feature>
<dbReference type="Pfam" id="PF01607">
    <property type="entry name" value="CBM_14"/>
    <property type="match status" value="2"/>
</dbReference>
<keyword evidence="7" id="KW-0732">Signal</keyword>
<dbReference type="CDD" id="cd00130">
    <property type="entry name" value="PAS"/>
    <property type="match status" value="1"/>
</dbReference>
<dbReference type="SMART" id="SM00494">
    <property type="entry name" value="ChtBD2"/>
    <property type="match status" value="2"/>
</dbReference>
<dbReference type="PANTHER" id="PTHR10217:SF548">
    <property type="entry name" value="GH12235P"/>
    <property type="match status" value="1"/>
</dbReference>
<evidence type="ECO:0008006" key="12">
    <source>
        <dbReference type="Google" id="ProtNLM"/>
    </source>
</evidence>
<dbReference type="Pfam" id="PF00520">
    <property type="entry name" value="Ion_trans"/>
    <property type="match status" value="1"/>
</dbReference>
<feature type="region of interest" description="Disordered" evidence="5">
    <location>
        <begin position="453"/>
        <end position="478"/>
    </location>
</feature>
<comment type="caution">
    <text evidence="10">The sequence shown here is derived from an EMBL/GenBank/DDBJ whole genome shotgun (WGS) entry which is preliminary data.</text>
</comment>
<dbReference type="GO" id="GO:0008061">
    <property type="term" value="F:chitin binding"/>
    <property type="evidence" value="ECO:0007669"/>
    <property type="project" value="InterPro"/>
</dbReference>
<accession>A0A8S2MM12</accession>
<dbReference type="PRINTS" id="PR01463">
    <property type="entry name" value="EAGCHANLFMLY"/>
</dbReference>
<evidence type="ECO:0000256" key="7">
    <source>
        <dbReference type="SAM" id="SignalP"/>
    </source>
</evidence>
<feature type="signal peptide" evidence="7">
    <location>
        <begin position="1"/>
        <end position="23"/>
    </location>
</feature>
<organism evidence="10 11">
    <name type="scientific">Rotaria magnacalcarata</name>
    <dbReference type="NCBI Taxonomy" id="392030"/>
    <lineage>
        <taxon>Eukaryota</taxon>
        <taxon>Metazoa</taxon>
        <taxon>Spiralia</taxon>
        <taxon>Gnathifera</taxon>
        <taxon>Rotifera</taxon>
        <taxon>Eurotatoria</taxon>
        <taxon>Bdelloidea</taxon>
        <taxon>Philodinida</taxon>
        <taxon>Philodinidae</taxon>
        <taxon>Rotaria</taxon>
    </lineage>
</organism>
<dbReference type="Gene3D" id="1.10.287.70">
    <property type="match status" value="1"/>
</dbReference>
<feature type="region of interest" description="Disordered" evidence="5">
    <location>
        <begin position="42"/>
        <end position="75"/>
    </location>
</feature>
<evidence type="ECO:0000256" key="1">
    <source>
        <dbReference type="ARBA" id="ARBA00004141"/>
    </source>
</evidence>
<reference evidence="10" key="1">
    <citation type="submission" date="2021-02" db="EMBL/GenBank/DDBJ databases">
        <authorList>
            <person name="Nowell W R."/>
        </authorList>
    </citation>
    <scope>NUCLEOTIDE SEQUENCE</scope>
</reference>
<dbReference type="InterPro" id="IPR003938">
    <property type="entry name" value="K_chnl_volt-dep_EAG/ELK/ERG"/>
</dbReference>
<evidence type="ECO:0000256" key="6">
    <source>
        <dbReference type="SAM" id="Phobius"/>
    </source>
</evidence>
<dbReference type="Pfam" id="PF13426">
    <property type="entry name" value="PAS_9"/>
    <property type="match status" value="1"/>
</dbReference>
<dbReference type="GO" id="GO:0005576">
    <property type="term" value="C:extracellular region"/>
    <property type="evidence" value="ECO:0007669"/>
    <property type="project" value="InterPro"/>
</dbReference>
<name>A0A8S2MM12_9BILA</name>
<protein>
    <recommendedName>
        <fullName evidence="12">Potassium voltage-gated channel subfamily H member 2</fullName>
    </recommendedName>
</protein>
<evidence type="ECO:0000256" key="4">
    <source>
        <dbReference type="ARBA" id="ARBA00023136"/>
    </source>
</evidence>
<dbReference type="FunFam" id="1.10.287.70:FF:000020">
    <property type="entry name" value="Potassium channel, voltage-gated eag-related subfamily H, member 7"/>
    <property type="match status" value="1"/>
</dbReference>
<feature type="transmembrane region" description="Helical" evidence="6">
    <location>
        <begin position="712"/>
        <end position="736"/>
    </location>
</feature>
<evidence type="ECO:0000256" key="2">
    <source>
        <dbReference type="ARBA" id="ARBA00022692"/>
    </source>
</evidence>
<dbReference type="SUPFAM" id="SSF81324">
    <property type="entry name" value="Voltage-gated potassium channels"/>
    <property type="match status" value="2"/>
</dbReference>
<keyword evidence="3 6" id="KW-1133">Transmembrane helix</keyword>
<dbReference type="InterPro" id="IPR005821">
    <property type="entry name" value="Ion_trans_dom"/>
</dbReference>
<evidence type="ECO:0000313" key="10">
    <source>
        <dbReference type="EMBL" id="CAF3960111.1"/>
    </source>
</evidence>
<feature type="transmembrane region" description="Helical" evidence="6">
    <location>
        <begin position="574"/>
        <end position="595"/>
    </location>
</feature>